<evidence type="ECO:0000256" key="2">
    <source>
        <dbReference type="ARBA" id="ARBA00040540"/>
    </source>
</evidence>
<comment type="similarity">
    <text evidence="1">Belongs to the PIH1 family.</text>
</comment>
<proteinExistence type="inferred from homology"/>
<dbReference type="InterPro" id="IPR012981">
    <property type="entry name" value="PIH1_N"/>
</dbReference>
<gene>
    <name evidence="7" type="ORF">CTOB1V02_LOCUS2959</name>
</gene>
<dbReference type="AlphaFoldDB" id="A0A7R8ZIG9"/>
<evidence type="ECO:0000259" key="6">
    <source>
        <dbReference type="Pfam" id="PF18201"/>
    </source>
</evidence>
<evidence type="ECO:0000256" key="1">
    <source>
        <dbReference type="ARBA" id="ARBA00008511"/>
    </source>
</evidence>
<feature type="region of interest" description="Disordered" evidence="4">
    <location>
        <begin position="39"/>
        <end position="60"/>
    </location>
</feature>
<evidence type="ECO:0000313" key="7">
    <source>
        <dbReference type="EMBL" id="CAD7225010.1"/>
    </source>
</evidence>
<dbReference type="InterPro" id="IPR041442">
    <property type="entry name" value="PIH1D1/2/3_CS-like"/>
</dbReference>
<dbReference type="Pfam" id="PF18201">
    <property type="entry name" value="PIH1_CS"/>
    <property type="match status" value="1"/>
</dbReference>
<dbReference type="PANTHER" id="PTHR22997:SF0">
    <property type="entry name" value="PIH1 DOMAIN-CONTAINING PROTEIN 1"/>
    <property type="match status" value="1"/>
</dbReference>
<dbReference type="Pfam" id="PF08190">
    <property type="entry name" value="PIH1"/>
    <property type="match status" value="1"/>
</dbReference>
<organism evidence="7">
    <name type="scientific">Cyprideis torosa</name>
    <dbReference type="NCBI Taxonomy" id="163714"/>
    <lineage>
        <taxon>Eukaryota</taxon>
        <taxon>Metazoa</taxon>
        <taxon>Ecdysozoa</taxon>
        <taxon>Arthropoda</taxon>
        <taxon>Crustacea</taxon>
        <taxon>Oligostraca</taxon>
        <taxon>Ostracoda</taxon>
        <taxon>Podocopa</taxon>
        <taxon>Podocopida</taxon>
        <taxon>Cytherocopina</taxon>
        <taxon>Cytheroidea</taxon>
        <taxon>Cytherideidae</taxon>
        <taxon>Cyprideis</taxon>
    </lineage>
</organism>
<feature type="domain" description="PIH1 N-terminal" evidence="5">
    <location>
        <begin position="57"/>
        <end position="203"/>
    </location>
</feature>
<protein>
    <recommendedName>
        <fullName evidence="2">PIH1 domain-containing protein 1</fullName>
    </recommendedName>
</protein>
<dbReference type="InterPro" id="IPR050734">
    <property type="entry name" value="PIH1/Kintoun_subfamily"/>
</dbReference>
<dbReference type="OrthoDB" id="5135119at2759"/>
<reference evidence="7" key="1">
    <citation type="submission" date="2020-11" db="EMBL/GenBank/DDBJ databases">
        <authorList>
            <person name="Tran Van P."/>
        </authorList>
    </citation>
    <scope>NUCLEOTIDE SEQUENCE</scope>
</reference>
<dbReference type="PANTHER" id="PTHR22997">
    <property type="entry name" value="PIH1 DOMAIN-CONTAINING PROTEIN 1"/>
    <property type="match status" value="1"/>
</dbReference>
<dbReference type="GO" id="GO:1990904">
    <property type="term" value="C:ribonucleoprotein complex"/>
    <property type="evidence" value="ECO:0007669"/>
    <property type="project" value="TreeGrafter"/>
</dbReference>
<dbReference type="GO" id="GO:0000492">
    <property type="term" value="P:box C/D snoRNP assembly"/>
    <property type="evidence" value="ECO:0007669"/>
    <property type="project" value="TreeGrafter"/>
</dbReference>
<dbReference type="GO" id="GO:0006364">
    <property type="term" value="P:rRNA processing"/>
    <property type="evidence" value="ECO:0007669"/>
    <property type="project" value="TreeGrafter"/>
</dbReference>
<feature type="domain" description="PIH1D1/2/3 CS-like" evidence="6">
    <location>
        <begin position="240"/>
        <end position="305"/>
    </location>
</feature>
<evidence type="ECO:0000256" key="3">
    <source>
        <dbReference type="ARBA" id="ARBA00046233"/>
    </source>
</evidence>
<evidence type="ECO:0000256" key="4">
    <source>
        <dbReference type="SAM" id="MobiDB-lite"/>
    </source>
</evidence>
<accession>A0A7R8ZIG9</accession>
<dbReference type="GO" id="GO:0097255">
    <property type="term" value="C:R2TP complex"/>
    <property type="evidence" value="ECO:0007669"/>
    <property type="project" value="TreeGrafter"/>
</dbReference>
<dbReference type="GO" id="GO:0005737">
    <property type="term" value="C:cytoplasm"/>
    <property type="evidence" value="ECO:0007669"/>
    <property type="project" value="TreeGrafter"/>
</dbReference>
<dbReference type="EMBL" id="OB660483">
    <property type="protein sequence ID" value="CAD7225010.1"/>
    <property type="molecule type" value="Genomic_DNA"/>
</dbReference>
<comment type="function">
    <text evidence="3">Involved in the assembly of C/D box small nucleolar ribonucleoprotein (snoRNP) particles. Recruits the SWI/SNF complex to the core promoter of rRNA genes and enhances pre-rRNA transcription. Mediates interaction of TELO2 with the R2TP complex which is necessary for the stability of MTOR and SMG1. Positively regulates the assembly and activity of the mTORC1 complex.</text>
</comment>
<name>A0A7R8ZIG9_9CRUS</name>
<sequence length="308" mass="34277">MSSPKKSGNFLDIDDSTLSKTLILESQRAVTSELEKLGLSSVGQPSSVSEDEPLLPQPNLPSKTIVPKPGFCVKTLVRKTKEKVFINICHSDEVPCPKPNLTEQELAAKIDTDEIDQYRIPMSIGEPHSEVDKSGKFCQAYDVIINSAFFEKVENEELFRIFLITVTIHSLDAKFDTELDTDDFVVLRNKKCHGTLVPQRVREILIEEVDESTAQSKSAKATSAKPRVKPLISLIEKEGKVIVGEVPLPLLVSPKSLVLDLGGDRILLASPEYLLDIYLPIDIVPERSHAQYHTERKMLYLTLPVAGM</sequence>
<evidence type="ECO:0000259" key="5">
    <source>
        <dbReference type="Pfam" id="PF08190"/>
    </source>
</evidence>